<dbReference type="AlphaFoldDB" id="A0A1N7JJ49"/>
<gene>
    <name evidence="2" type="ORF">SAMN05421790_102158</name>
</gene>
<reference evidence="3" key="1">
    <citation type="submission" date="2017-01" db="EMBL/GenBank/DDBJ databases">
        <authorList>
            <person name="Varghese N."/>
            <person name="Submissions S."/>
        </authorList>
    </citation>
    <scope>NUCLEOTIDE SEQUENCE [LARGE SCALE GENOMIC DNA]</scope>
    <source>
        <strain evidence="3">DSM 45196</strain>
    </source>
</reference>
<evidence type="ECO:0000313" key="3">
    <source>
        <dbReference type="Proteomes" id="UP000186795"/>
    </source>
</evidence>
<feature type="compositionally biased region" description="Basic and acidic residues" evidence="1">
    <location>
        <begin position="66"/>
        <end position="79"/>
    </location>
</feature>
<organism evidence="2 3">
    <name type="scientific">Kroppenstedtia eburnea</name>
    <dbReference type="NCBI Taxonomy" id="714067"/>
    <lineage>
        <taxon>Bacteria</taxon>
        <taxon>Bacillati</taxon>
        <taxon>Bacillota</taxon>
        <taxon>Bacilli</taxon>
        <taxon>Bacillales</taxon>
        <taxon>Thermoactinomycetaceae</taxon>
        <taxon>Kroppenstedtia</taxon>
    </lineage>
</organism>
<proteinExistence type="predicted"/>
<keyword evidence="3" id="KW-1185">Reference proteome</keyword>
<name>A0A1N7JJ49_9BACL</name>
<accession>A0A1N7JJ49</accession>
<evidence type="ECO:0000256" key="1">
    <source>
        <dbReference type="SAM" id="MobiDB-lite"/>
    </source>
</evidence>
<protein>
    <submittedName>
        <fullName evidence="2">Uncharacterized protein</fullName>
    </submittedName>
</protein>
<dbReference type="RefSeq" id="WP_076523690.1">
    <property type="nucleotide sequence ID" value="NZ_CP048103.1"/>
</dbReference>
<dbReference type="EMBL" id="FTOD01000002">
    <property type="protein sequence ID" value="SIS49348.1"/>
    <property type="molecule type" value="Genomic_DNA"/>
</dbReference>
<dbReference type="Proteomes" id="UP000186795">
    <property type="component" value="Unassembled WGS sequence"/>
</dbReference>
<evidence type="ECO:0000313" key="2">
    <source>
        <dbReference type="EMBL" id="SIS49348.1"/>
    </source>
</evidence>
<feature type="region of interest" description="Disordered" evidence="1">
    <location>
        <begin position="56"/>
        <end position="79"/>
    </location>
</feature>
<sequence length="79" mass="8695">MKLLRWAVMAVFILMTATLMPFNLYAQSKAPEVENGERVGIRFPVKSLIVQEEKIGPGQIKPGSKGVEKADVRCRAGPP</sequence>